<proteinExistence type="predicted"/>
<feature type="region of interest" description="Disordered" evidence="1">
    <location>
        <begin position="1"/>
        <end position="26"/>
    </location>
</feature>
<reference evidence="2 3" key="1">
    <citation type="submission" date="2019-02" db="EMBL/GenBank/DDBJ databases">
        <title>Genome sequencing of the rare red list fungi Hericium alpestre (H. flagellum).</title>
        <authorList>
            <person name="Buettner E."/>
            <person name="Kellner H."/>
        </authorList>
    </citation>
    <scope>NUCLEOTIDE SEQUENCE [LARGE SCALE GENOMIC DNA]</scope>
    <source>
        <strain evidence="2 3">DSM 108284</strain>
    </source>
</reference>
<dbReference type="AlphaFoldDB" id="A0A4Y9ZEW4"/>
<dbReference type="PANTHER" id="PTHR35871">
    <property type="entry name" value="EXPRESSED PROTEIN"/>
    <property type="match status" value="1"/>
</dbReference>
<evidence type="ECO:0000256" key="1">
    <source>
        <dbReference type="SAM" id="MobiDB-lite"/>
    </source>
</evidence>
<evidence type="ECO:0000313" key="2">
    <source>
        <dbReference type="EMBL" id="TFY73326.1"/>
    </source>
</evidence>
<feature type="region of interest" description="Disordered" evidence="1">
    <location>
        <begin position="105"/>
        <end position="124"/>
    </location>
</feature>
<comment type="caution">
    <text evidence="2">The sequence shown here is derived from an EMBL/GenBank/DDBJ whole genome shotgun (WGS) entry which is preliminary data.</text>
</comment>
<dbReference type="Proteomes" id="UP000298061">
    <property type="component" value="Unassembled WGS sequence"/>
</dbReference>
<sequence>MSPSDGHIVKASLSKAPRDNMPQRPNLADAVFTGYLSDLETEEEYASDGDTYGCHSQDGYDSEVGISGRARSDSSSLPPASHPDDSDACTSMFRVRAPPQLKRKKLDVSYRAARQKDKEKKRETWSQALTAISKLLHSQRDRFKDNGGRNGLQARRAKAIQSCLHMMLDNARPFADASERAAESHGFAEKWGGRMVWHWVRKWVSERTLPASSRGRHVKVFSLLSDPAICAEMCSFLRSNKWSMNPAKLAEFSKDKMVTDAAMEYAHHIVDVEMPQGLKKYLEVELFLRIHLKAAKGISLRTARRWLHREGFRYTEHKKSLYFDGHECPDVVAYRQNTFLPAMLEHRKRMVEYSISDPGQENLEKQPQNYVERRLVLVVHDEMTTQANDDKAKSWVPEGEFPLKKKGQGCGMHQSDVICSTVGWLSAASQSLEYRRDPLLGALSSDSTPQPRGDARFLQYFVHQES</sequence>
<feature type="compositionally biased region" description="Basic and acidic residues" evidence="1">
    <location>
        <begin position="114"/>
        <end position="124"/>
    </location>
</feature>
<evidence type="ECO:0000313" key="3">
    <source>
        <dbReference type="Proteomes" id="UP000298061"/>
    </source>
</evidence>
<protein>
    <submittedName>
        <fullName evidence="2">Uncharacterized protein</fullName>
    </submittedName>
</protein>
<accession>A0A4Y9ZEW4</accession>
<organism evidence="2 3">
    <name type="scientific">Hericium alpestre</name>
    <dbReference type="NCBI Taxonomy" id="135208"/>
    <lineage>
        <taxon>Eukaryota</taxon>
        <taxon>Fungi</taxon>
        <taxon>Dikarya</taxon>
        <taxon>Basidiomycota</taxon>
        <taxon>Agaricomycotina</taxon>
        <taxon>Agaricomycetes</taxon>
        <taxon>Russulales</taxon>
        <taxon>Hericiaceae</taxon>
        <taxon>Hericium</taxon>
    </lineage>
</organism>
<feature type="region of interest" description="Disordered" evidence="1">
    <location>
        <begin position="42"/>
        <end position="96"/>
    </location>
</feature>
<name>A0A4Y9ZEW4_9AGAM</name>
<keyword evidence="3" id="KW-1185">Reference proteome</keyword>
<dbReference type="PANTHER" id="PTHR35871:SF1">
    <property type="entry name" value="CXC1-LIKE CYSTEINE CLUSTER ASSOCIATED WITH KDZ TRANSPOSASES DOMAIN-CONTAINING PROTEIN"/>
    <property type="match status" value="1"/>
</dbReference>
<dbReference type="EMBL" id="SFCI01002993">
    <property type="protein sequence ID" value="TFY73326.1"/>
    <property type="molecule type" value="Genomic_DNA"/>
</dbReference>
<gene>
    <name evidence="2" type="ORF">EWM64_g10686</name>
</gene>
<dbReference type="OrthoDB" id="3218065at2759"/>